<dbReference type="GO" id="GO:0004497">
    <property type="term" value="F:monooxygenase activity"/>
    <property type="evidence" value="ECO:0007669"/>
    <property type="project" value="UniProtKB-KW"/>
</dbReference>
<protein>
    <recommendedName>
        <fullName evidence="2">Probable nitronate monooxygenase</fullName>
    </recommendedName>
</protein>
<evidence type="ECO:0000256" key="4">
    <source>
        <dbReference type="ARBA" id="ARBA00022643"/>
    </source>
</evidence>
<keyword evidence="7" id="KW-1185">Reference proteome</keyword>
<dbReference type="InterPro" id="IPR004136">
    <property type="entry name" value="NMO"/>
</dbReference>
<evidence type="ECO:0000313" key="6">
    <source>
        <dbReference type="EMBL" id="MCC2198637.1"/>
    </source>
</evidence>
<keyword evidence="5" id="KW-0560">Oxidoreductase</keyword>
<dbReference type="CDD" id="cd04730">
    <property type="entry name" value="NPD_like"/>
    <property type="match status" value="1"/>
</dbReference>
<keyword evidence="3" id="KW-0285">Flavoprotein</keyword>
<dbReference type="Proteomes" id="UP001430637">
    <property type="component" value="Unassembled WGS sequence"/>
</dbReference>
<dbReference type="EMBL" id="JAJEQL010000004">
    <property type="protein sequence ID" value="MCC2198637.1"/>
    <property type="molecule type" value="Genomic_DNA"/>
</dbReference>
<name>A0ABS8F5W9_9FIRM</name>
<sequence length="355" mass="37470">MLTLAGKPLAVPILQGGMGVGVSLGGLAGAVAACGGMGCISTADAGYREPDFARDPAAANLRALKKEIEKAKEIAGGAGLVAINAMVATQNYADAVRTAVEAGVDAIVSGAGLPLELPGLVKRADVALAPIVSSGRAAKLILRRWAKAFDRAADFVVIEGCKAGGHLGFSEEELLAGKCQTLDEILPEVLAEVKPFEEQFGHAIPVFVAGGIYTGEDIAHYAKMGAAGAQLATRFIPTYECDASQTYKDVLLAAKPEDVRIIHSPVGMPGRALATPLVQKLEQGLRFPPKHCARCLKACEPAKVPYCITHALIEAVKGNVEEGLFFCGANVSRLDRMRSVRELMEELMDDWRKHQ</sequence>
<dbReference type="InterPro" id="IPR013785">
    <property type="entry name" value="Aldolase_TIM"/>
</dbReference>
<evidence type="ECO:0000256" key="1">
    <source>
        <dbReference type="ARBA" id="ARBA00003535"/>
    </source>
</evidence>
<dbReference type="Pfam" id="PF03060">
    <property type="entry name" value="NMO"/>
    <property type="match status" value="1"/>
</dbReference>
<dbReference type="SUPFAM" id="SSF51412">
    <property type="entry name" value="Inosine monophosphate dehydrogenase (IMPDH)"/>
    <property type="match status" value="1"/>
</dbReference>
<dbReference type="RefSeq" id="WP_227620201.1">
    <property type="nucleotide sequence ID" value="NZ_JAJEQL010000004.1"/>
</dbReference>
<evidence type="ECO:0000256" key="5">
    <source>
        <dbReference type="ARBA" id="ARBA00023002"/>
    </source>
</evidence>
<proteinExistence type="predicted"/>
<dbReference type="PROSITE" id="PS51257">
    <property type="entry name" value="PROKAR_LIPOPROTEIN"/>
    <property type="match status" value="1"/>
</dbReference>
<keyword evidence="6" id="KW-0503">Monooxygenase</keyword>
<dbReference type="PANTHER" id="PTHR32332">
    <property type="entry name" value="2-NITROPROPANE DIOXYGENASE"/>
    <property type="match status" value="1"/>
</dbReference>
<evidence type="ECO:0000256" key="2">
    <source>
        <dbReference type="ARBA" id="ARBA00013457"/>
    </source>
</evidence>
<organism evidence="6 7">
    <name type="scientific">Faecalibacterium butyricigenerans</name>
    <dbReference type="NCBI Taxonomy" id="1851427"/>
    <lineage>
        <taxon>Bacteria</taxon>
        <taxon>Bacillati</taxon>
        <taxon>Bacillota</taxon>
        <taxon>Clostridia</taxon>
        <taxon>Eubacteriales</taxon>
        <taxon>Oscillospiraceae</taxon>
        <taxon>Faecalibacterium</taxon>
    </lineage>
</organism>
<comment type="function">
    <text evidence="1">Nitronate monooxygenase that uses molecular oxygen to catalyze the oxidative denitrification of alkyl nitronates. Acts on propionate 3-nitronate (P3N), the presumed physiological substrate. Probably functions in the detoxification of P3N, a metabolic poison produced by plants and fungi as a defense mechanism.</text>
</comment>
<keyword evidence="4" id="KW-0288">FMN</keyword>
<evidence type="ECO:0000313" key="7">
    <source>
        <dbReference type="Proteomes" id="UP001430637"/>
    </source>
</evidence>
<dbReference type="Gene3D" id="3.20.20.70">
    <property type="entry name" value="Aldolase class I"/>
    <property type="match status" value="1"/>
</dbReference>
<gene>
    <name evidence="6" type="ORF">LKD23_02495</name>
</gene>
<evidence type="ECO:0000256" key="3">
    <source>
        <dbReference type="ARBA" id="ARBA00022630"/>
    </source>
</evidence>
<accession>A0ABS8F5W9</accession>
<comment type="caution">
    <text evidence="6">The sequence shown here is derived from an EMBL/GenBank/DDBJ whole genome shotgun (WGS) entry which is preliminary data.</text>
</comment>
<dbReference type="PANTHER" id="PTHR32332:SF18">
    <property type="entry name" value="2-NITROPROPANE DIOXYGENASE"/>
    <property type="match status" value="1"/>
</dbReference>
<reference evidence="6" key="1">
    <citation type="submission" date="2021-10" db="EMBL/GenBank/DDBJ databases">
        <title>Anaerobic single-cell dispensing facilitates the cultivation of human gut bacteria.</title>
        <authorList>
            <person name="Afrizal A."/>
        </authorList>
    </citation>
    <scope>NUCLEOTIDE SEQUENCE</scope>
    <source>
        <strain evidence="6">CLA-AA-H233</strain>
    </source>
</reference>